<organism evidence="2 3">
    <name type="scientific">Pseudovirgaria hyperparasitica</name>
    <dbReference type="NCBI Taxonomy" id="470096"/>
    <lineage>
        <taxon>Eukaryota</taxon>
        <taxon>Fungi</taxon>
        <taxon>Dikarya</taxon>
        <taxon>Ascomycota</taxon>
        <taxon>Pezizomycotina</taxon>
        <taxon>Dothideomycetes</taxon>
        <taxon>Dothideomycetes incertae sedis</taxon>
        <taxon>Acrospermales</taxon>
        <taxon>Acrospermaceae</taxon>
        <taxon>Pseudovirgaria</taxon>
    </lineage>
</organism>
<dbReference type="Gene3D" id="3.90.640.10">
    <property type="entry name" value="Actin, Chain A, domain 4"/>
    <property type="match status" value="1"/>
</dbReference>
<name>A0A6A6WDT4_9PEZI</name>
<proteinExistence type="predicted"/>
<dbReference type="CDD" id="cd10170">
    <property type="entry name" value="ASKHA_NBD_HSP70"/>
    <property type="match status" value="1"/>
</dbReference>
<feature type="region of interest" description="Disordered" evidence="1">
    <location>
        <begin position="606"/>
        <end position="755"/>
    </location>
</feature>
<dbReference type="AlphaFoldDB" id="A0A6A6WDT4"/>
<dbReference type="EMBL" id="ML996568">
    <property type="protein sequence ID" value="KAF2760339.1"/>
    <property type="molecule type" value="Genomic_DNA"/>
</dbReference>
<dbReference type="PANTHER" id="PTHR42749">
    <property type="entry name" value="CELL SHAPE-DETERMINING PROTEIN MREB"/>
    <property type="match status" value="1"/>
</dbReference>
<evidence type="ECO:0000313" key="2">
    <source>
        <dbReference type="EMBL" id="KAF2760339.1"/>
    </source>
</evidence>
<dbReference type="OrthoDB" id="2394218at2759"/>
<gene>
    <name evidence="2" type="ORF">EJ05DRAFT_280146</name>
</gene>
<dbReference type="Proteomes" id="UP000799437">
    <property type="component" value="Unassembled WGS sequence"/>
</dbReference>
<dbReference type="InterPro" id="IPR043129">
    <property type="entry name" value="ATPase_NBD"/>
</dbReference>
<dbReference type="Gene3D" id="3.30.420.40">
    <property type="match status" value="2"/>
</dbReference>
<dbReference type="GeneID" id="54481493"/>
<keyword evidence="3" id="KW-1185">Reference proteome</keyword>
<protein>
    <recommendedName>
        <fullName evidence="4">Actin-like ATPase domain-containing protein</fullName>
    </recommendedName>
</protein>
<sequence length="776" mass="87131">MASMMPDIVVSVDFGMTCTGVAYQNLSVASETVQWINKWPGRSQAAENKVPTALVYPREFSGVPTSWGFQSEEASEQLDHSKVYREWFKVLLDPARLIEQQAKNPLTTAKSVDEIKKWYTDYLCKLYGTIERKLSGQLSRRWEDACVEYIFSVPTTWSPPIVENFREVIEAAGFGQCEDHSVIIDLTEAEAAAVFSSRETPGLFKTGDILLVCDAGGGTTDLSVLRVMNTDGGSLRLDQLDMVHGEAIGSTAIDRSFQVLVEKRLTEANKQYALDIDIQTAAWEMMKSKEFQNVKCEMGSPDEPPSFKLPIRGLRPDYKDLISGIEAGFMTFTLDDLQKLFDRQIDKVCHLINRQLQTIQKKYPLERIAHLVLSGGLGNSGYVHQRLSQRYMTPDCPWPCAKDMQIRTSPDPQLAVCKGMIVNRVQKLRSNKSPIGIRCCRASYGSLCKELYNPNYAAHANIPSEIDPLNGKEYVVNVVEWYIKKGEPIDADAPMMKQYKRRVPAGDSKLEIASSLVTSDLDAHKLPYRLSPDVHHICDLYATIPASEGILHRSSRFKPWKKSRSYMRIDFEIKIIIGPADLRFELWRQGRKMSGERSIKVDFAPLEDPTPVFSPHTTQHVSPLTAHPPSKHNSNNNHQNKNNHNNNHNSNNHHHKTNSHNNNRTSRQSTIPPEADGLIPVTNTDERRRSLLYNPNPNNSHHNPKRTSTNTITNINTTPTHTPSSEPHAQPPKPPRAVFGDKEMQGDNARGSTASIPSIIVSPVDGTLIATGDVYR</sequence>
<feature type="compositionally biased region" description="Low complexity" evidence="1">
    <location>
        <begin position="631"/>
        <end position="650"/>
    </location>
</feature>
<dbReference type="SUPFAM" id="SSF53067">
    <property type="entry name" value="Actin-like ATPase domain"/>
    <property type="match status" value="1"/>
</dbReference>
<evidence type="ECO:0000313" key="3">
    <source>
        <dbReference type="Proteomes" id="UP000799437"/>
    </source>
</evidence>
<feature type="compositionally biased region" description="Low complexity" evidence="1">
    <location>
        <begin position="659"/>
        <end position="669"/>
    </location>
</feature>
<accession>A0A6A6WDT4</accession>
<evidence type="ECO:0000256" key="1">
    <source>
        <dbReference type="SAM" id="MobiDB-lite"/>
    </source>
</evidence>
<dbReference type="RefSeq" id="XP_033602790.1">
    <property type="nucleotide sequence ID" value="XM_033740439.1"/>
</dbReference>
<dbReference type="PANTHER" id="PTHR42749:SF1">
    <property type="entry name" value="CELL SHAPE-DETERMINING PROTEIN MREB"/>
    <property type="match status" value="1"/>
</dbReference>
<feature type="compositionally biased region" description="Low complexity" evidence="1">
    <location>
        <begin position="694"/>
        <end position="728"/>
    </location>
</feature>
<reference evidence="2" key="1">
    <citation type="journal article" date="2020" name="Stud. Mycol.">
        <title>101 Dothideomycetes genomes: a test case for predicting lifestyles and emergence of pathogens.</title>
        <authorList>
            <person name="Haridas S."/>
            <person name="Albert R."/>
            <person name="Binder M."/>
            <person name="Bloem J."/>
            <person name="Labutti K."/>
            <person name="Salamov A."/>
            <person name="Andreopoulos B."/>
            <person name="Baker S."/>
            <person name="Barry K."/>
            <person name="Bills G."/>
            <person name="Bluhm B."/>
            <person name="Cannon C."/>
            <person name="Castanera R."/>
            <person name="Culley D."/>
            <person name="Daum C."/>
            <person name="Ezra D."/>
            <person name="Gonzalez J."/>
            <person name="Henrissat B."/>
            <person name="Kuo A."/>
            <person name="Liang C."/>
            <person name="Lipzen A."/>
            <person name="Lutzoni F."/>
            <person name="Magnuson J."/>
            <person name="Mondo S."/>
            <person name="Nolan M."/>
            <person name="Ohm R."/>
            <person name="Pangilinan J."/>
            <person name="Park H.-J."/>
            <person name="Ramirez L."/>
            <person name="Alfaro M."/>
            <person name="Sun H."/>
            <person name="Tritt A."/>
            <person name="Yoshinaga Y."/>
            <person name="Zwiers L.-H."/>
            <person name="Turgeon B."/>
            <person name="Goodwin S."/>
            <person name="Spatafora J."/>
            <person name="Crous P."/>
            <person name="Grigoriev I."/>
        </authorList>
    </citation>
    <scope>NUCLEOTIDE SEQUENCE</scope>
    <source>
        <strain evidence="2">CBS 121739</strain>
    </source>
</reference>
<evidence type="ECO:0008006" key="4">
    <source>
        <dbReference type="Google" id="ProtNLM"/>
    </source>
</evidence>